<name>F2KSI5_ARCVS</name>
<protein>
    <submittedName>
        <fullName evidence="1">Uncharacterized protein</fullName>
    </submittedName>
</protein>
<dbReference type="HOGENOM" id="CLU_3147784_0_0_2"/>
<dbReference type="EMBL" id="CP002588">
    <property type="protein sequence ID" value="AEA48055.1"/>
    <property type="molecule type" value="Genomic_DNA"/>
</dbReference>
<dbReference type="AlphaFoldDB" id="F2KSI5"/>
<dbReference type="STRING" id="693661.Arcve_2065"/>
<gene>
    <name evidence="1" type="ordered locus">Arcve_2065</name>
</gene>
<dbReference type="GeneID" id="43002861"/>
<evidence type="ECO:0000313" key="1">
    <source>
        <dbReference type="EMBL" id="AEA48055.1"/>
    </source>
</evidence>
<dbReference type="Proteomes" id="UP000008136">
    <property type="component" value="Chromosome"/>
</dbReference>
<organism evidence="1 2">
    <name type="scientific">Archaeoglobus veneficus (strain DSM 11195 / SNP6)</name>
    <dbReference type="NCBI Taxonomy" id="693661"/>
    <lineage>
        <taxon>Archaea</taxon>
        <taxon>Methanobacteriati</taxon>
        <taxon>Methanobacteriota</taxon>
        <taxon>Archaeoglobi</taxon>
        <taxon>Archaeoglobales</taxon>
        <taxon>Archaeoglobaceae</taxon>
        <taxon>Archaeoglobus</taxon>
    </lineage>
</organism>
<evidence type="ECO:0000313" key="2">
    <source>
        <dbReference type="Proteomes" id="UP000008136"/>
    </source>
</evidence>
<proteinExistence type="predicted"/>
<keyword evidence="2" id="KW-1185">Reference proteome</keyword>
<dbReference type="KEGG" id="ave:Arcve_2065"/>
<sequence>MLELILGKKKVKDVIEPVISFLRKVEEEYGDKTLVEVIKNLEKGGAKK</sequence>
<reference evidence="1 2" key="1">
    <citation type="submission" date="2011-03" db="EMBL/GenBank/DDBJ databases">
        <title>The complete genome of Archaeoglobus veneficus SNP6.</title>
        <authorList>
            <consortium name="US DOE Joint Genome Institute (JGI-PGF)"/>
            <person name="Lucas S."/>
            <person name="Copeland A."/>
            <person name="Lapidus A."/>
            <person name="Bruce D."/>
            <person name="Goodwin L."/>
            <person name="Pitluck S."/>
            <person name="Kyrpides N."/>
            <person name="Mavromatis K."/>
            <person name="Pagani I."/>
            <person name="Ivanova N."/>
            <person name="Mikhailova N."/>
            <person name="Lu M."/>
            <person name="Detter J.C."/>
            <person name="Tapia R."/>
            <person name="Han C."/>
            <person name="Land M."/>
            <person name="Hauser L."/>
            <person name="Markowitz V."/>
            <person name="Cheng J.-F."/>
            <person name="Hugenholtz P."/>
            <person name="Woyke T."/>
            <person name="Wu D."/>
            <person name="Spring S."/>
            <person name="Brambilla E."/>
            <person name="Klenk H.-P."/>
            <person name="Eisen J.A."/>
        </authorList>
    </citation>
    <scope>NUCLEOTIDE SEQUENCE [LARGE SCALE GENOMIC DNA]</scope>
    <source>
        <strain>SNP6</strain>
    </source>
</reference>
<accession>F2KSI5</accession>
<dbReference type="RefSeq" id="WP_013684706.1">
    <property type="nucleotide sequence ID" value="NC_015320.1"/>
</dbReference>